<dbReference type="Proteomes" id="UP000298138">
    <property type="component" value="Unassembled WGS sequence"/>
</dbReference>
<evidence type="ECO:0000256" key="7">
    <source>
        <dbReference type="PIRNR" id="PIRNR038084"/>
    </source>
</evidence>
<dbReference type="GO" id="GO:0004402">
    <property type="term" value="F:histone acetyltransferase activity"/>
    <property type="evidence" value="ECO:0007669"/>
    <property type="project" value="UniProtKB-UniRule"/>
</dbReference>
<proteinExistence type="inferred from homology"/>
<evidence type="ECO:0000313" key="13">
    <source>
        <dbReference type="Proteomes" id="UP000298138"/>
    </source>
</evidence>
<feature type="site" description="Interaction with histone H4 N-terminus" evidence="9">
    <location>
        <position position="179"/>
    </location>
</feature>
<dbReference type="InterPro" id="IPR019467">
    <property type="entry name" value="Hat1_N"/>
</dbReference>
<dbReference type="Gene3D" id="3.90.360.10">
    <property type="entry name" value="Histone acetyl transferase 1 (HAT1), N-terminal domain"/>
    <property type="match status" value="1"/>
</dbReference>
<dbReference type="EMBL" id="ML220169">
    <property type="protein sequence ID" value="TGZ76691.1"/>
    <property type="molecule type" value="Genomic_DNA"/>
</dbReference>
<evidence type="ECO:0000256" key="4">
    <source>
        <dbReference type="ARBA" id="ARBA00022679"/>
    </source>
</evidence>
<dbReference type="InterPro" id="IPR016181">
    <property type="entry name" value="Acyl_CoA_acyltransferase"/>
</dbReference>
<comment type="function">
    <text evidence="7">Catalytic component of the histone acetylase B (HAT-B) complex. Has intrinsic substrate specificity that modifies lysine in recognition sequence GXGKXG. Involved in DNA double-strand break repair.</text>
</comment>
<dbReference type="Pfam" id="PF21184">
    <property type="entry name" value="HAT1_C_fung"/>
    <property type="match status" value="1"/>
</dbReference>
<dbReference type="InterPro" id="IPR017380">
    <property type="entry name" value="Hist_AcTrfase_B-typ_cat-su"/>
</dbReference>
<comment type="catalytic activity">
    <reaction evidence="6 7">
        <text>L-lysyl-[protein] + acetyl-CoA = N(6)-acetyl-L-lysyl-[protein] + CoA + H(+)</text>
        <dbReference type="Rhea" id="RHEA:45948"/>
        <dbReference type="Rhea" id="RHEA-COMP:9752"/>
        <dbReference type="Rhea" id="RHEA-COMP:10731"/>
        <dbReference type="ChEBI" id="CHEBI:15378"/>
        <dbReference type="ChEBI" id="CHEBI:29969"/>
        <dbReference type="ChEBI" id="CHEBI:57287"/>
        <dbReference type="ChEBI" id="CHEBI:57288"/>
        <dbReference type="ChEBI" id="CHEBI:61930"/>
        <dbReference type="EC" id="2.3.1.48"/>
    </reaction>
</comment>
<evidence type="ECO:0000256" key="5">
    <source>
        <dbReference type="ARBA" id="ARBA00023315"/>
    </source>
</evidence>
<evidence type="ECO:0000256" key="1">
    <source>
        <dbReference type="ARBA" id="ARBA00010543"/>
    </source>
</evidence>
<comment type="subunit">
    <text evidence="7">Component of the HAT-B complex composed of at least HAT1 and HAT2. The HAT-B complex binds to histone H4 tail.</text>
</comment>
<comment type="subcellular location">
    <subcellularLocation>
        <location evidence="7">Cytoplasm</location>
    </subcellularLocation>
    <subcellularLocation>
        <location evidence="7">Nucleus</location>
    </subcellularLocation>
</comment>
<dbReference type="FunCoup" id="A0A4S2MIE1">
    <property type="interactions" value="1135"/>
</dbReference>
<sequence>MAVNIEDWTIDANEAVTLSIYSPKTGKELTSPFHPTWTYPIFGEEQTIFGYKDLKIRILFAADDMKPCVEVTWAERFKKVGDVEAEDVKKLLEEFLPAEAFSIDPPAFLRCITSRTEPFTPPGTLTTSFPHPSEPSSTITIHRSTLSDPRTRALLTNMQILVSLYIEGATPLDLDDEDWVLSRWEVFTLYSISPEKEHTFLGYCTLYRHYFFHPSDSNLGRIRLSQILVLPPWHNQGLGRLFYNEIVKYYLNIPEVVELTVEDPSEVFDDMRTIADLARVRRDPEFANLTLDKALSSLSTKSKSKSASSASSSSSSPPNLLETIRKRHKLPPRPFSRLLELHLLSTLDKKQKRAYKQYRLFVKKRVYKQNSDVLMQLDKGERREKLETTYQGLEEDYERLLKHGKTRKVEDDEEKEGSEESVDVEEEGRRKRVRRE</sequence>
<evidence type="ECO:0000256" key="2">
    <source>
        <dbReference type="ARBA" id="ARBA00013184"/>
    </source>
</evidence>
<keyword evidence="13" id="KW-1185">Reference proteome</keyword>
<dbReference type="GO" id="GO:0005737">
    <property type="term" value="C:cytoplasm"/>
    <property type="evidence" value="ECO:0007669"/>
    <property type="project" value="UniProtKB-SubCell"/>
</dbReference>
<dbReference type="SUPFAM" id="SSF55729">
    <property type="entry name" value="Acyl-CoA N-acyltransferases (Nat)"/>
    <property type="match status" value="1"/>
</dbReference>
<evidence type="ECO:0000256" key="3">
    <source>
        <dbReference type="ARBA" id="ARBA00021268"/>
    </source>
</evidence>
<feature type="domain" description="Histone acetyl transferase HAT1 N-terminal" evidence="11">
    <location>
        <begin position="8"/>
        <end position="167"/>
    </location>
</feature>
<dbReference type="GO" id="GO:0000781">
    <property type="term" value="C:chromosome, telomeric region"/>
    <property type="evidence" value="ECO:0007669"/>
    <property type="project" value="GOC"/>
</dbReference>
<dbReference type="CDD" id="cd04301">
    <property type="entry name" value="NAT_SF"/>
    <property type="match status" value="1"/>
</dbReference>
<keyword evidence="5 7" id="KW-0012">Acyltransferase</keyword>
<keyword evidence="7" id="KW-0963">Cytoplasm</keyword>
<reference evidence="12 13" key="1">
    <citation type="submission" date="2019-04" db="EMBL/GenBank/DDBJ databases">
        <title>Comparative genomics and transcriptomics to analyze fruiting body development in filamentous ascomycetes.</title>
        <authorList>
            <consortium name="DOE Joint Genome Institute"/>
            <person name="Lutkenhaus R."/>
            <person name="Traeger S."/>
            <person name="Breuer J."/>
            <person name="Kuo A."/>
            <person name="Lipzen A."/>
            <person name="Pangilinan J."/>
            <person name="Dilworth D."/>
            <person name="Sandor L."/>
            <person name="Poggeler S."/>
            <person name="Barry K."/>
            <person name="Grigoriev I.V."/>
            <person name="Nowrousian M."/>
        </authorList>
    </citation>
    <scope>NUCLEOTIDE SEQUENCE [LARGE SCALE GENOMIC DNA]</scope>
    <source>
        <strain evidence="12 13">CBS 389.68</strain>
    </source>
</reference>
<feature type="compositionally biased region" description="Acidic residues" evidence="10">
    <location>
        <begin position="411"/>
        <end position="426"/>
    </location>
</feature>
<evidence type="ECO:0000256" key="9">
    <source>
        <dbReference type="PIRSR" id="PIRSR038084-3"/>
    </source>
</evidence>
<feature type="active site" description="Proton donor/acceptor" evidence="8">
    <location>
        <position position="262"/>
    </location>
</feature>
<name>A0A4S2MIE1_9PEZI</name>
<feature type="region of interest" description="Disordered" evidence="10">
    <location>
        <begin position="401"/>
        <end position="436"/>
    </location>
</feature>
<keyword evidence="7" id="KW-0539">Nucleus</keyword>
<evidence type="ECO:0000313" key="12">
    <source>
        <dbReference type="EMBL" id="TGZ76691.1"/>
    </source>
</evidence>
<dbReference type="AlphaFoldDB" id="A0A4S2MIE1"/>
<dbReference type="PANTHER" id="PTHR12046">
    <property type="entry name" value="HISTONE ACETYLTRANSFERASE TYPE B CATALYTIC SUBUNIT"/>
    <property type="match status" value="1"/>
</dbReference>
<evidence type="ECO:0000256" key="8">
    <source>
        <dbReference type="PIRSR" id="PIRSR038084-1"/>
    </source>
</evidence>
<dbReference type="OrthoDB" id="10253098at2759"/>
<evidence type="ECO:0000259" key="11">
    <source>
        <dbReference type="Pfam" id="PF10394"/>
    </source>
</evidence>
<dbReference type="InParanoid" id="A0A4S2MIE1"/>
<evidence type="ECO:0000256" key="6">
    <source>
        <dbReference type="ARBA" id="ARBA00048017"/>
    </source>
</evidence>
<dbReference type="GO" id="GO:0005634">
    <property type="term" value="C:nucleus"/>
    <property type="evidence" value="ECO:0007669"/>
    <property type="project" value="UniProtKB-SubCell"/>
</dbReference>
<dbReference type="GO" id="GO:0031509">
    <property type="term" value="P:subtelomeric heterochromatin formation"/>
    <property type="evidence" value="ECO:0007669"/>
    <property type="project" value="InterPro"/>
</dbReference>
<comment type="similarity">
    <text evidence="1 7">Belongs to the HAT1 family.</text>
</comment>
<evidence type="ECO:0000256" key="10">
    <source>
        <dbReference type="SAM" id="MobiDB-lite"/>
    </source>
</evidence>
<dbReference type="STRING" id="341454.A0A4S2MIE1"/>
<organism evidence="12 13">
    <name type="scientific">Ascodesmis nigricans</name>
    <dbReference type="NCBI Taxonomy" id="341454"/>
    <lineage>
        <taxon>Eukaryota</taxon>
        <taxon>Fungi</taxon>
        <taxon>Dikarya</taxon>
        <taxon>Ascomycota</taxon>
        <taxon>Pezizomycotina</taxon>
        <taxon>Pezizomycetes</taxon>
        <taxon>Pezizales</taxon>
        <taxon>Ascodesmidaceae</taxon>
        <taxon>Ascodesmis</taxon>
    </lineage>
</organism>
<dbReference type="Pfam" id="PF10394">
    <property type="entry name" value="Hat1_N"/>
    <property type="match status" value="1"/>
</dbReference>
<gene>
    <name evidence="12" type="ORF">EX30DRAFT_336357</name>
</gene>
<dbReference type="EC" id="2.3.1.48" evidence="2 7"/>
<protein>
    <recommendedName>
        <fullName evidence="3 7">Histone acetyltransferase type B catalytic subunit</fullName>
        <ecNumber evidence="2 7">2.3.1.48</ecNumber>
    </recommendedName>
</protein>
<keyword evidence="4 7" id="KW-0808">Transferase</keyword>
<accession>A0A4S2MIE1</accession>
<dbReference type="PIRSF" id="PIRSF038084">
    <property type="entry name" value="HAT-B_cat"/>
    <property type="match status" value="1"/>
</dbReference>
<dbReference type="InterPro" id="IPR037113">
    <property type="entry name" value="Hat1_N_sf"/>
</dbReference>
<dbReference type="Gene3D" id="3.40.630.30">
    <property type="match status" value="1"/>
</dbReference>